<organism evidence="4 5">
    <name type="scientific">Corchorus olitorius</name>
    <dbReference type="NCBI Taxonomy" id="93759"/>
    <lineage>
        <taxon>Eukaryota</taxon>
        <taxon>Viridiplantae</taxon>
        <taxon>Streptophyta</taxon>
        <taxon>Embryophyta</taxon>
        <taxon>Tracheophyta</taxon>
        <taxon>Spermatophyta</taxon>
        <taxon>Magnoliopsida</taxon>
        <taxon>eudicotyledons</taxon>
        <taxon>Gunneridae</taxon>
        <taxon>Pentapetalae</taxon>
        <taxon>rosids</taxon>
        <taxon>malvids</taxon>
        <taxon>Malvales</taxon>
        <taxon>Malvaceae</taxon>
        <taxon>Grewioideae</taxon>
        <taxon>Apeibeae</taxon>
        <taxon>Corchorus</taxon>
    </lineage>
</organism>
<dbReference type="Gene3D" id="3.30.559.10">
    <property type="entry name" value="Chloramphenicol acetyltransferase-like domain"/>
    <property type="match status" value="2"/>
</dbReference>
<dbReference type="OrthoDB" id="671439at2759"/>
<dbReference type="PANTHER" id="PTHR31623">
    <property type="entry name" value="F21J9.9"/>
    <property type="match status" value="1"/>
</dbReference>
<dbReference type="STRING" id="93759.A0A1R3K6L9"/>
<dbReference type="EMBL" id="AWUE01014591">
    <property type="protein sequence ID" value="OMP02730.1"/>
    <property type="molecule type" value="Genomic_DNA"/>
</dbReference>
<dbReference type="Pfam" id="PF02458">
    <property type="entry name" value="Transferase"/>
    <property type="match status" value="1"/>
</dbReference>
<protein>
    <submittedName>
        <fullName evidence="4">Transferase</fullName>
    </submittedName>
</protein>
<gene>
    <name evidence="4" type="ORF">COLO4_10870</name>
</gene>
<dbReference type="AlphaFoldDB" id="A0A1R3K6L9"/>
<keyword evidence="3" id="KW-0012">Acyltransferase</keyword>
<evidence type="ECO:0000256" key="2">
    <source>
        <dbReference type="ARBA" id="ARBA00022679"/>
    </source>
</evidence>
<comment type="caution">
    <text evidence="4">The sequence shown here is derived from an EMBL/GenBank/DDBJ whole genome shotgun (WGS) entry which is preliminary data.</text>
</comment>
<evidence type="ECO:0000313" key="4">
    <source>
        <dbReference type="EMBL" id="OMP02730.1"/>
    </source>
</evidence>
<evidence type="ECO:0000313" key="5">
    <source>
        <dbReference type="Proteomes" id="UP000187203"/>
    </source>
</evidence>
<dbReference type="PANTHER" id="PTHR31623:SF28">
    <property type="entry name" value="BAHD ACYLTRANSFERASE"/>
    <property type="match status" value="1"/>
</dbReference>
<dbReference type="GO" id="GO:0016746">
    <property type="term" value="F:acyltransferase activity"/>
    <property type="evidence" value="ECO:0007669"/>
    <property type="project" value="UniProtKB-KW"/>
</dbReference>
<accession>A0A1R3K6L9</accession>
<sequence length="258" mass="28639">MAIGVCINHVIADASAATTFLNSWAAVASGSGANRIDPVSITYDSTTLFTPEDFSNSLHLVKEKGYINDQVPKTKLVTKRFVFEGSKITHLKKEIGNESSRFEAIMALIWAAMIDIVGKEDGKLPSVATMVLNLRNRTNPPLPQQCIGNVTHAEMVKSPMEKSKINMSSLSANIRECLRKVDGDYIKMLIADGECLDIMRHQGQKFGNNWVLHLSTFCGLVDYPCMKMILDGENPFGLQFLAGRIGTSFYWILMMVRE</sequence>
<keyword evidence="2 4" id="KW-0808">Transferase</keyword>
<dbReference type="Proteomes" id="UP000187203">
    <property type="component" value="Unassembled WGS sequence"/>
</dbReference>
<reference evidence="5" key="1">
    <citation type="submission" date="2013-09" db="EMBL/GenBank/DDBJ databases">
        <title>Corchorus olitorius genome sequencing.</title>
        <authorList>
            <person name="Alam M."/>
            <person name="Haque M.S."/>
            <person name="Islam M.S."/>
            <person name="Emdad E.M."/>
            <person name="Islam M.M."/>
            <person name="Ahmed B."/>
            <person name="Halim A."/>
            <person name="Hossen Q.M.M."/>
            <person name="Hossain M.Z."/>
            <person name="Ahmed R."/>
            <person name="Khan M.M."/>
            <person name="Islam R."/>
            <person name="Rashid M.M."/>
            <person name="Khan S.A."/>
            <person name="Rahman M.S."/>
            <person name="Alam M."/>
            <person name="Yahiya A.S."/>
            <person name="Khan M.S."/>
            <person name="Azam M.S."/>
            <person name="Haque T."/>
            <person name="Lashkar M.Z.H."/>
            <person name="Akhand A.I."/>
            <person name="Morshed G."/>
            <person name="Roy S."/>
            <person name="Uddin K.S."/>
            <person name="Rabeya T."/>
            <person name="Hossain A.S."/>
            <person name="Chowdhury A."/>
            <person name="Snigdha A.R."/>
            <person name="Mortoza M.S."/>
            <person name="Matin S.A."/>
            <person name="Hoque S.M.E."/>
            <person name="Islam M.K."/>
            <person name="Roy D.K."/>
            <person name="Haider R."/>
            <person name="Moosa M.M."/>
            <person name="Elias S.M."/>
            <person name="Hasan A.M."/>
            <person name="Jahan S."/>
            <person name="Shafiuddin M."/>
            <person name="Mahmood N."/>
            <person name="Shommy N.S."/>
        </authorList>
    </citation>
    <scope>NUCLEOTIDE SEQUENCE [LARGE SCALE GENOMIC DNA]</scope>
    <source>
        <strain evidence="5">cv. O-4</strain>
    </source>
</reference>
<evidence type="ECO:0000256" key="3">
    <source>
        <dbReference type="ARBA" id="ARBA00023315"/>
    </source>
</evidence>
<evidence type="ECO:0000256" key="1">
    <source>
        <dbReference type="ARBA" id="ARBA00009861"/>
    </source>
</evidence>
<comment type="similarity">
    <text evidence="1">Belongs to the plant acyltransferase family.</text>
</comment>
<keyword evidence="5" id="KW-1185">Reference proteome</keyword>
<dbReference type="InterPro" id="IPR023213">
    <property type="entry name" value="CAT-like_dom_sf"/>
</dbReference>
<proteinExistence type="inferred from homology"/>
<name>A0A1R3K6L9_9ROSI</name>